<protein>
    <submittedName>
        <fullName evidence="1">Uncharacterized protein</fullName>
    </submittedName>
</protein>
<dbReference type="RefSeq" id="WP_214436827.1">
    <property type="nucleotide sequence ID" value="NZ_CAWPUQ010000253.1"/>
</dbReference>
<proteinExistence type="predicted"/>
<comment type="caution">
    <text evidence="1">The sequence shown here is derived from an EMBL/GenBank/DDBJ whole genome shotgun (WGS) entry which is preliminary data.</text>
</comment>
<keyword evidence="2" id="KW-1185">Reference proteome</keyword>
<gene>
    <name evidence="1" type="ORF">I8752_35470</name>
</gene>
<dbReference type="Proteomes" id="UP000662314">
    <property type="component" value="Unassembled WGS sequence"/>
</dbReference>
<evidence type="ECO:0000313" key="1">
    <source>
        <dbReference type="EMBL" id="MBH8578156.1"/>
    </source>
</evidence>
<dbReference type="AlphaFoldDB" id="A0A8J7LIJ0"/>
<reference evidence="1 2" key="1">
    <citation type="journal article" date="2021" name="Int. J. Syst. Evol. Microbiol.">
        <title>Amazonocrinis nigriterrae gen. nov., sp. nov., Atlanticothrix silvestris gen. nov., sp. nov. and Dendronalium phyllosphericum gen. nov., sp. nov., nostocacean cyanobacteria from Brazilian environments.</title>
        <authorList>
            <person name="Alvarenga D.O."/>
            <person name="Andreote A.P.D."/>
            <person name="Branco L.H.Z."/>
            <person name="Delbaje E."/>
            <person name="Cruz R.B."/>
            <person name="Varani A.M."/>
            <person name="Fiore M.F."/>
        </authorList>
    </citation>
    <scope>NUCLEOTIDE SEQUENCE [LARGE SCALE GENOMIC DNA]</scope>
    <source>
        <strain evidence="1 2">CENA369</strain>
    </source>
</reference>
<name>A0A8J7LIJ0_9NOST</name>
<organism evidence="1 2">
    <name type="scientific">Dendronalium phyllosphericum CENA369</name>
    <dbReference type="NCBI Taxonomy" id="1725256"/>
    <lineage>
        <taxon>Bacteria</taxon>
        <taxon>Bacillati</taxon>
        <taxon>Cyanobacteriota</taxon>
        <taxon>Cyanophyceae</taxon>
        <taxon>Nostocales</taxon>
        <taxon>Nostocaceae</taxon>
        <taxon>Dendronalium</taxon>
        <taxon>Dendronalium phyllosphericum</taxon>
    </lineage>
</organism>
<accession>A0A8J7LIJ0</accession>
<evidence type="ECO:0000313" key="2">
    <source>
        <dbReference type="Proteomes" id="UP000662314"/>
    </source>
</evidence>
<dbReference type="SUPFAM" id="SSF69279">
    <property type="entry name" value="Phage tail proteins"/>
    <property type="match status" value="1"/>
</dbReference>
<dbReference type="EMBL" id="JAECZA010000314">
    <property type="protein sequence ID" value="MBH8578156.1"/>
    <property type="molecule type" value="Genomic_DNA"/>
</dbReference>
<sequence length="386" mass="43377">MPEPDIRVKLLIGKTIPRPAPYEVIDALIDLEVTQQDRDRSGFQMTFSLSKELKNFSDYWLLRKGILDPPNRIIIQVIVNVKVGVNRSFQSPILIDGIITDHQIAPSNQPGESRLIVTGEDISLMLDLEDKNETYLNLSDSKIVNKILNKYKIKYGLTLDVQDTTKYFSPNQQEQITTQQSTDLQFIQKLAIRNSFIFEIKPAKTPGTNIAYWGEEKDKVTPAQPALSMNMGAFTNVDSSISFNFNALEAIKPQASVSDEKTGASIPIQVLKSPSQALASKAAKFLRKEVLRCTNKLEKILAQKETESFASRSQENAVTATGEVDTVRYGYVLEVRQLVGVRGVGKTYGGYYYVKQVTHRIKRGEYKQSFTLKREGQGATIQMLQV</sequence>